<name>A0A2P2KAC0_RHIMU</name>
<accession>A0A2P2KAC0</accession>
<reference evidence="1" key="1">
    <citation type="submission" date="2018-02" db="EMBL/GenBank/DDBJ databases">
        <title>Rhizophora mucronata_Transcriptome.</title>
        <authorList>
            <person name="Meera S.P."/>
            <person name="Sreeshan A."/>
            <person name="Augustine A."/>
        </authorList>
    </citation>
    <scope>NUCLEOTIDE SEQUENCE</scope>
    <source>
        <tissue evidence="1">Leaf</tissue>
    </source>
</reference>
<protein>
    <submittedName>
        <fullName evidence="1">Clathrin adaptor complex small chain family protein</fullName>
    </submittedName>
</protein>
<organism evidence="1">
    <name type="scientific">Rhizophora mucronata</name>
    <name type="common">Asiatic mangrove</name>
    <dbReference type="NCBI Taxonomy" id="61149"/>
    <lineage>
        <taxon>Eukaryota</taxon>
        <taxon>Viridiplantae</taxon>
        <taxon>Streptophyta</taxon>
        <taxon>Embryophyta</taxon>
        <taxon>Tracheophyta</taxon>
        <taxon>Spermatophyta</taxon>
        <taxon>Magnoliopsida</taxon>
        <taxon>eudicotyledons</taxon>
        <taxon>Gunneridae</taxon>
        <taxon>Pentapetalae</taxon>
        <taxon>rosids</taxon>
        <taxon>fabids</taxon>
        <taxon>Malpighiales</taxon>
        <taxon>Rhizophoraceae</taxon>
        <taxon>Rhizophora</taxon>
    </lineage>
</organism>
<dbReference type="EMBL" id="GGEC01022191">
    <property type="protein sequence ID" value="MBX02675.1"/>
    <property type="molecule type" value="Transcribed_RNA"/>
</dbReference>
<evidence type="ECO:0000313" key="1">
    <source>
        <dbReference type="EMBL" id="MBX02675.1"/>
    </source>
</evidence>
<proteinExistence type="predicted"/>
<dbReference type="AlphaFoldDB" id="A0A2P2KAC0"/>
<sequence>MRFLMCFYVQRRSHCSTTTLLSINLFRTSTSTSLEVMMKMNSSWQLFYKVSSMQSLFF</sequence>